<reference evidence="2" key="2">
    <citation type="submission" date="2020-05" db="EMBL/GenBank/DDBJ databases">
        <authorList>
            <person name="Kim H.-S."/>
            <person name="Proctor R.H."/>
            <person name="Brown D.W."/>
        </authorList>
    </citation>
    <scope>NUCLEOTIDE SEQUENCE</scope>
    <source>
        <strain evidence="2">NRRL 22465</strain>
    </source>
</reference>
<keyword evidence="3" id="KW-1185">Reference proteome</keyword>
<evidence type="ECO:0000313" key="3">
    <source>
        <dbReference type="Proteomes" id="UP000635477"/>
    </source>
</evidence>
<accession>A0A8H4XQ71</accession>
<evidence type="ECO:0000256" key="1">
    <source>
        <dbReference type="SAM" id="MobiDB-lite"/>
    </source>
</evidence>
<dbReference type="Proteomes" id="UP000635477">
    <property type="component" value="Unassembled WGS sequence"/>
</dbReference>
<proteinExistence type="predicted"/>
<reference evidence="2" key="1">
    <citation type="journal article" date="2020" name="BMC Genomics">
        <title>Correction to: Identification and distribution of gene clusters required for synthesis of sphingolipid metabolism inhibitors in diverse species of the filamentous fungus Fusarium.</title>
        <authorList>
            <person name="Kim H.S."/>
            <person name="Lohmar J.M."/>
            <person name="Busman M."/>
            <person name="Brown D.W."/>
            <person name="Naumann T.A."/>
            <person name="Divon H.H."/>
            <person name="Lysoe E."/>
            <person name="Uhlig S."/>
            <person name="Proctor R.H."/>
        </authorList>
    </citation>
    <scope>NUCLEOTIDE SEQUENCE</scope>
    <source>
        <strain evidence="2">NRRL 22465</strain>
    </source>
</reference>
<dbReference type="AlphaFoldDB" id="A0A8H4XQ71"/>
<organism evidence="2 3">
    <name type="scientific">Fusarium zealandicum</name>
    <dbReference type="NCBI Taxonomy" id="1053134"/>
    <lineage>
        <taxon>Eukaryota</taxon>
        <taxon>Fungi</taxon>
        <taxon>Dikarya</taxon>
        <taxon>Ascomycota</taxon>
        <taxon>Pezizomycotina</taxon>
        <taxon>Sordariomycetes</taxon>
        <taxon>Hypocreomycetidae</taxon>
        <taxon>Hypocreales</taxon>
        <taxon>Nectriaceae</taxon>
        <taxon>Fusarium</taxon>
        <taxon>Fusarium staphyleae species complex</taxon>
    </lineage>
</organism>
<protein>
    <submittedName>
        <fullName evidence="2">Uncharacterized protein</fullName>
    </submittedName>
</protein>
<feature type="region of interest" description="Disordered" evidence="1">
    <location>
        <begin position="1"/>
        <end position="24"/>
    </location>
</feature>
<feature type="compositionally biased region" description="Basic and acidic residues" evidence="1">
    <location>
        <begin position="1"/>
        <end position="11"/>
    </location>
</feature>
<name>A0A8H4XQ71_9HYPO</name>
<dbReference type="EMBL" id="JABEYC010000065">
    <property type="protein sequence ID" value="KAF4983422.1"/>
    <property type="molecule type" value="Genomic_DNA"/>
</dbReference>
<gene>
    <name evidence="2" type="ORF">FZEAL_1151</name>
</gene>
<evidence type="ECO:0000313" key="2">
    <source>
        <dbReference type="EMBL" id="KAF4983422.1"/>
    </source>
</evidence>
<sequence length="196" mass="21497">MGSDTSRRPLDPIRPAPCKSSSTEDTLSTSCGMLVTCSHSCLYFHLGLTSLSFAAQVITIYKHGSARKSHPRALANAQDAKVPGIDDDGHISPCHGRCQSCVWADVPCIGMSEDGDCEHCAQAGSKCETLPHDKLFKPTAGAQCQHCDVFKKLKGHERKCNNLMFYQLPWVSEFMKSTYYKSPLGATQKRMASPRI</sequence>
<comment type="caution">
    <text evidence="2">The sequence shown here is derived from an EMBL/GenBank/DDBJ whole genome shotgun (WGS) entry which is preliminary data.</text>
</comment>